<dbReference type="InterPro" id="IPR011989">
    <property type="entry name" value="ARM-like"/>
</dbReference>
<feature type="compositionally biased region" description="Acidic residues" evidence="2">
    <location>
        <begin position="329"/>
        <end position="339"/>
    </location>
</feature>
<protein>
    <submittedName>
        <fullName evidence="4">Putative sister chromatid cohesion protein</fullName>
    </submittedName>
</protein>
<dbReference type="PANTHER" id="PTHR22100">
    <property type="entry name" value="WINGS APART-LIKE PROTEIN HOMOLOG"/>
    <property type="match status" value="1"/>
</dbReference>
<comment type="similarity">
    <text evidence="1">Belongs to the WAPL family.</text>
</comment>
<feature type="domain" description="WAPL" evidence="3">
    <location>
        <begin position="381"/>
        <end position="910"/>
    </location>
</feature>
<feature type="compositionally biased region" description="Polar residues" evidence="2">
    <location>
        <begin position="64"/>
        <end position="76"/>
    </location>
</feature>
<dbReference type="Pfam" id="PF07814">
    <property type="entry name" value="WAPL"/>
    <property type="match status" value="1"/>
</dbReference>
<dbReference type="PANTHER" id="PTHR22100:SF13">
    <property type="entry name" value="WINGS APART-LIKE PROTEIN HOMOLOG"/>
    <property type="match status" value="1"/>
</dbReference>
<dbReference type="SUPFAM" id="SSF48371">
    <property type="entry name" value="ARM repeat"/>
    <property type="match status" value="1"/>
</dbReference>
<sequence>MSRFGAKTYGSRKQPECGISPQLDQILLDRGDSRATTAKMSVAAVHRWGITSFTSLRKAQVNGQSDCGTAYSTSEPASEEADPFSFEPESASSSVDNHSTSANCSAAPKPKKFFKSRNTTPGSLASYTSAHAVAQFDRLKASSSACVSVVARDAATTPIPEDRVDFRCVKLEKALSKDPSGHVADALALATSPIGSPEVPAASVPVPAASSLAEEPVAPRSPVVRTYSRKRNLEPDSESSSKRVLEPCDGTAGSPNPSAVVDEGCLVEKRTEGEEVVNSRECGGSVAENSVVPASEAKAAKSIFKSRKIFQSPKKPKAVYKMRHWHMPDEEEEPVEEEQPPQKQTHEFEEEEDLFEESSLTKEVRPPNQPWKESVTSVKCPRKARQLYTVVRNVKQAHQCHESGETQEFNDDIEYLLESVQSSNPVAARCLSVVGLASKCMVPAFRMHLRAHGIASQFFSALADAPSHPSLSLCTATLFFVLSQDRLTMDLDASTLSLMLQLFESDPRGEGSRQAPLDAKHRDKVHQLCVQMQQKGNAKHLNLNHINTGTLALETLLSLTSRKAGEWFKEELRLQGGLAHIVNTVGDCLLHLGTAGDAPTEFLLDKLRKVDRCSRVLENVTYMNAENQAYLLKYKNSQVVESYIRLLSLCSSSLLLHPVELPEGKMPENQTTSVLLQNLLGPGAAFFSCLLSVLRVLLNITHESPEGSSHVGSSPGLLGSVLLCILQVPRAVPSELRFDLLVLSLGLLINMVEHCEENRARMVDTHTVGWFESVCDDMEMPAINALMDLFTDKMEAANQTEEQADEVLSSREQKVNALQQQQQDMRAGGDAAQGLAAEADDLEETIMKTLQKAGKHMEHSIICAYIALLLGCIIQNNKDFAERLREYTVDGRFVLLVESLRRFHTFINLSGVLGNTATRSIQRVIEVLETS</sequence>
<feature type="region of interest" description="Disordered" evidence="2">
    <location>
        <begin position="209"/>
        <end position="260"/>
    </location>
</feature>
<accession>A0A2R5L3W0</accession>
<reference evidence="4" key="1">
    <citation type="submission" date="2018-03" db="EMBL/GenBank/DDBJ databases">
        <title>The relapsing fever spirochete Borrelia turicatae persists in the highly oxidative environment of its soft-bodied tick vector.</title>
        <authorList>
            <person name="Bourret T.J."/>
            <person name="Boyle W.K."/>
            <person name="Valenzuela J.G."/>
            <person name="Oliveira F."/>
            <person name="Lopez J.E."/>
        </authorList>
    </citation>
    <scope>NUCLEOTIDE SEQUENCE</scope>
    <source>
        <strain evidence="4">Kansas strain/isolate</strain>
        <tissue evidence="4">Salivary glands</tissue>
    </source>
</reference>
<feature type="compositionally biased region" description="Low complexity" evidence="2">
    <location>
        <begin position="83"/>
        <end position="94"/>
    </location>
</feature>
<dbReference type="EMBL" id="GGLE01000062">
    <property type="protein sequence ID" value="MBY04188.1"/>
    <property type="molecule type" value="Transcribed_RNA"/>
</dbReference>
<dbReference type="PROSITE" id="PS51271">
    <property type="entry name" value="WAPL"/>
    <property type="match status" value="1"/>
</dbReference>
<evidence type="ECO:0000259" key="3">
    <source>
        <dbReference type="PROSITE" id="PS51271"/>
    </source>
</evidence>
<dbReference type="InterPro" id="IPR022771">
    <property type="entry name" value="WAPL_C"/>
</dbReference>
<dbReference type="InterPro" id="IPR039874">
    <property type="entry name" value="WAPL"/>
</dbReference>
<proteinExistence type="inferred from homology"/>
<evidence type="ECO:0000313" key="4">
    <source>
        <dbReference type="EMBL" id="MBY04188.1"/>
    </source>
</evidence>
<feature type="compositionally biased region" description="Basic and acidic residues" evidence="2">
    <location>
        <begin position="231"/>
        <end position="246"/>
    </location>
</feature>
<feature type="region of interest" description="Disordered" evidence="2">
    <location>
        <begin position="327"/>
        <end position="376"/>
    </location>
</feature>
<evidence type="ECO:0000256" key="1">
    <source>
        <dbReference type="ARBA" id="ARBA00006854"/>
    </source>
</evidence>
<organism evidence="4">
    <name type="scientific">Ornithodoros turicata</name>
    <dbReference type="NCBI Taxonomy" id="34597"/>
    <lineage>
        <taxon>Eukaryota</taxon>
        <taxon>Metazoa</taxon>
        <taxon>Ecdysozoa</taxon>
        <taxon>Arthropoda</taxon>
        <taxon>Chelicerata</taxon>
        <taxon>Arachnida</taxon>
        <taxon>Acari</taxon>
        <taxon>Parasitiformes</taxon>
        <taxon>Ixodida</taxon>
        <taxon>Ixodoidea</taxon>
        <taxon>Argasidae</taxon>
        <taxon>Ornithodorinae</taxon>
        <taxon>Ornithodoros</taxon>
    </lineage>
</organism>
<evidence type="ECO:0000256" key="2">
    <source>
        <dbReference type="SAM" id="MobiDB-lite"/>
    </source>
</evidence>
<dbReference type="InterPro" id="IPR016024">
    <property type="entry name" value="ARM-type_fold"/>
</dbReference>
<feature type="region of interest" description="Disordered" evidence="2">
    <location>
        <begin position="64"/>
        <end position="117"/>
    </location>
</feature>
<name>A0A2R5L3W0_9ACAR</name>
<feature type="compositionally biased region" description="Polar residues" evidence="2">
    <location>
        <begin position="95"/>
        <end position="104"/>
    </location>
</feature>
<dbReference type="AlphaFoldDB" id="A0A2R5L3W0"/>
<dbReference type="Gene3D" id="1.25.10.10">
    <property type="entry name" value="Leucine-rich Repeat Variant"/>
    <property type="match status" value="1"/>
</dbReference>
<dbReference type="InterPro" id="IPR012502">
    <property type="entry name" value="WAPL_dom"/>
</dbReference>